<dbReference type="SUPFAM" id="SSF55194">
    <property type="entry name" value="Ribosome recycling factor, RRF"/>
    <property type="match status" value="1"/>
</dbReference>
<organism evidence="5 6">
    <name type="scientific">Reichenbachiella ulvae</name>
    <dbReference type="NCBI Taxonomy" id="2980104"/>
    <lineage>
        <taxon>Bacteria</taxon>
        <taxon>Pseudomonadati</taxon>
        <taxon>Bacteroidota</taxon>
        <taxon>Cytophagia</taxon>
        <taxon>Cytophagales</taxon>
        <taxon>Reichenbachiellaceae</taxon>
        <taxon>Reichenbachiella</taxon>
    </lineage>
</organism>
<dbReference type="PANTHER" id="PTHR20982">
    <property type="entry name" value="RIBOSOME RECYCLING FACTOR"/>
    <property type="match status" value="1"/>
</dbReference>
<feature type="domain" description="Ribosome recycling factor" evidence="4">
    <location>
        <begin position="23"/>
        <end position="184"/>
    </location>
</feature>
<dbReference type="EMBL" id="JAOYOD010000001">
    <property type="protein sequence ID" value="MCV9387696.1"/>
    <property type="molecule type" value="Genomic_DNA"/>
</dbReference>
<dbReference type="InterPro" id="IPR023584">
    <property type="entry name" value="Ribosome_recyc_fac_dom"/>
</dbReference>
<dbReference type="InterPro" id="IPR036191">
    <property type="entry name" value="RRF_sf"/>
</dbReference>
<keyword evidence="2 3" id="KW-0648">Protein biosynthesis</keyword>
<keyword evidence="6" id="KW-1185">Reference proteome</keyword>
<dbReference type="Pfam" id="PF01765">
    <property type="entry name" value="RRF"/>
    <property type="match status" value="1"/>
</dbReference>
<dbReference type="NCBIfam" id="TIGR00496">
    <property type="entry name" value="frr"/>
    <property type="match status" value="1"/>
</dbReference>
<proteinExistence type="inferred from homology"/>
<comment type="function">
    <text evidence="3">Responsible for the release of ribosomes from messenger RNA at the termination of protein biosynthesis. May increase the efficiency of translation by recycling ribosomes from one round of translation to another.</text>
</comment>
<reference evidence="5 6" key="1">
    <citation type="submission" date="2022-10" db="EMBL/GenBank/DDBJ databases">
        <title>Comparative genomics and taxonomic characterization of three novel marine species of genus Reichenbachiella exhibiting antioxidant and polysaccharide degradation activities.</title>
        <authorList>
            <person name="Muhammad N."/>
            <person name="Lee Y.-J."/>
            <person name="Ko J."/>
            <person name="Kim S.-G."/>
        </authorList>
    </citation>
    <scope>NUCLEOTIDE SEQUENCE [LARGE SCALE GENOMIC DNA]</scope>
    <source>
        <strain evidence="5 6">ABR2-5</strain>
    </source>
</reference>
<sequence length="186" mass="20926">MEEIEMFLEEAKELMDKSVTHCHQELTKIRAGKAMPNMLDGLMVDYYGSPTPINQVASITTPDARTLSVKPWEKNMIGEIERAIINSDLGLNPQNDGEQVRINIPPLTEERRKDLVKQVKAEGENGKVSIRNVRKDTNDSLKKLLKDGVSEDAVKDAEAEVQKLTDSHVVKIDQLISDKEEDIMTI</sequence>
<dbReference type="HAMAP" id="MF_00040">
    <property type="entry name" value="RRF"/>
    <property type="match status" value="1"/>
</dbReference>
<evidence type="ECO:0000256" key="2">
    <source>
        <dbReference type="ARBA" id="ARBA00022917"/>
    </source>
</evidence>
<comment type="caution">
    <text evidence="5">The sequence shown here is derived from an EMBL/GenBank/DDBJ whole genome shotgun (WGS) entry which is preliminary data.</text>
</comment>
<evidence type="ECO:0000256" key="3">
    <source>
        <dbReference type="HAMAP-Rule" id="MF_00040"/>
    </source>
</evidence>
<comment type="subcellular location">
    <subcellularLocation>
        <location evidence="3">Cytoplasm</location>
    </subcellularLocation>
</comment>
<dbReference type="PANTHER" id="PTHR20982:SF3">
    <property type="entry name" value="MITOCHONDRIAL RIBOSOME RECYCLING FACTOR PSEUDO 1"/>
    <property type="match status" value="1"/>
</dbReference>
<comment type="similarity">
    <text evidence="1 3">Belongs to the RRF family.</text>
</comment>
<dbReference type="Gene3D" id="1.10.132.20">
    <property type="entry name" value="Ribosome-recycling factor"/>
    <property type="match status" value="1"/>
</dbReference>
<gene>
    <name evidence="3 5" type="primary">frr</name>
    <name evidence="5" type="ORF">N7U62_13525</name>
</gene>
<keyword evidence="3" id="KW-0963">Cytoplasm</keyword>
<name>A0ABT3CVH8_9BACT</name>
<protein>
    <recommendedName>
        <fullName evidence="3">Ribosome-recycling factor</fullName>
        <shortName evidence="3">RRF</shortName>
    </recommendedName>
    <alternativeName>
        <fullName evidence="3">Ribosome-releasing factor</fullName>
    </alternativeName>
</protein>
<accession>A0ABT3CVH8</accession>
<evidence type="ECO:0000313" key="5">
    <source>
        <dbReference type="EMBL" id="MCV9387696.1"/>
    </source>
</evidence>
<dbReference type="Proteomes" id="UP001300692">
    <property type="component" value="Unassembled WGS sequence"/>
</dbReference>
<evidence type="ECO:0000259" key="4">
    <source>
        <dbReference type="Pfam" id="PF01765"/>
    </source>
</evidence>
<dbReference type="InterPro" id="IPR002661">
    <property type="entry name" value="Ribosome_recyc_fac"/>
</dbReference>
<evidence type="ECO:0000256" key="1">
    <source>
        <dbReference type="ARBA" id="ARBA00005912"/>
    </source>
</evidence>
<dbReference type="CDD" id="cd00520">
    <property type="entry name" value="RRF"/>
    <property type="match status" value="1"/>
</dbReference>
<dbReference type="RefSeq" id="WP_264138516.1">
    <property type="nucleotide sequence ID" value="NZ_JAOYOD010000001.1"/>
</dbReference>
<dbReference type="Gene3D" id="3.30.1360.40">
    <property type="match status" value="1"/>
</dbReference>
<evidence type="ECO:0000313" key="6">
    <source>
        <dbReference type="Proteomes" id="UP001300692"/>
    </source>
</evidence>